<protein>
    <submittedName>
        <fullName evidence="1">Uncharacterized protein</fullName>
    </submittedName>
</protein>
<comment type="caution">
    <text evidence="1">The sequence shown here is derived from an EMBL/GenBank/DDBJ whole genome shotgun (WGS) entry which is preliminary data.</text>
</comment>
<evidence type="ECO:0000313" key="1">
    <source>
        <dbReference type="EMBL" id="MBO2465682.1"/>
    </source>
</evidence>
<dbReference type="Proteomes" id="UP000680206">
    <property type="component" value="Unassembled WGS sequence"/>
</dbReference>
<dbReference type="RefSeq" id="WP_208252523.1">
    <property type="nucleotide sequence ID" value="NZ_JAGEPF010000050.1"/>
</dbReference>
<dbReference type="EMBL" id="JAGEPF010000050">
    <property type="protein sequence ID" value="MBO2465682.1"/>
    <property type="molecule type" value="Genomic_DNA"/>
</dbReference>
<accession>A0ABS3S9K0</accession>
<evidence type="ECO:0000313" key="2">
    <source>
        <dbReference type="Proteomes" id="UP000680206"/>
    </source>
</evidence>
<name>A0ABS3S9K0_9ACTN</name>
<organism evidence="1 2">
    <name type="scientific">Actinomadura violacea</name>
    <dbReference type="NCBI Taxonomy" id="2819934"/>
    <lineage>
        <taxon>Bacteria</taxon>
        <taxon>Bacillati</taxon>
        <taxon>Actinomycetota</taxon>
        <taxon>Actinomycetes</taxon>
        <taxon>Streptosporangiales</taxon>
        <taxon>Thermomonosporaceae</taxon>
        <taxon>Actinomadura</taxon>
    </lineage>
</organism>
<reference evidence="1 2" key="1">
    <citation type="submission" date="2021-03" db="EMBL/GenBank/DDBJ databases">
        <title>Actinomadura violae sp. nov., isolated from lichen in Thailand.</title>
        <authorList>
            <person name="Kanchanasin P."/>
            <person name="Saeng-In P."/>
            <person name="Phongsopitanun W."/>
            <person name="Yuki M."/>
            <person name="Kudo T."/>
            <person name="Ohkuma M."/>
            <person name="Tanasupawat S."/>
        </authorList>
    </citation>
    <scope>NUCLEOTIDE SEQUENCE [LARGE SCALE GENOMIC DNA]</scope>
    <source>
        <strain evidence="1 2">LCR2-06</strain>
    </source>
</reference>
<gene>
    <name evidence="1" type="ORF">J4709_49795</name>
</gene>
<keyword evidence="2" id="KW-1185">Reference proteome</keyword>
<proteinExistence type="predicted"/>
<sequence>MRAVQSTRGRIVYETAGEGALAIGLCDRPGINGEPAAAGVPVLLLSGDGDVRLPEIRRTAERVPQARLVELGYAGAGTCAICTWPAPGRPGWVTPVRAKPCRA</sequence>